<dbReference type="PANTHER" id="PTHR45945">
    <property type="entry name" value="REGULATOR OF G-PROTEIN SIGNALING LOCO"/>
    <property type="match status" value="1"/>
</dbReference>
<dbReference type="PANTHER" id="PTHR45945:SF3">
    <property type="entry name" value="REGULATOR OF G-PROTEIN SIGNALING LOCO"/>
    <property type="match status" value="1"/>
</dbReference>
<gene>
    <name evidence="2" type="primary">ORF30786</name>
</gene>
<dbReference type="InterPro" id="IPR003116">
    <property type="entry name" value="RBD_dom"/>
</dbReference>
<name>A0A0B6YN69_9EUPU</name>
<reference evidence="2" key="1">
    <citation type="submission" date="2014-12" db="EMBL/GenBank/DDBJ databases">
        <title>Insight into the proteome of Arion vulgaris.</title>
        <authorList>
            <person name="Aradska J."/>
            <person name="Bulat T."/>
            <person name="Smidak R."/>
            <person name="Sarate P."/>
            <person name="Gangsoo J."/>
            <person name="Sialana F."/>
            <person name="Bilban M."/>
            <person name="Lubec G."/>
        </authorList>
    </citation>
    <scope>NUCLEOTIDE SEQUENCE</scope>
    <source>
        <tissue evidence="2">Skin</tissue>
    </source>
</reference>
<dbReference type="SUPFAM" id="SSF54236">
    <property type="entry name" value="Ubiquitin-like"/>
    <property type="match status" value="1"/>
</dbReference>
<dbReference type="GO" id="GO:0005886">
    <property type="term" value="C:plasma membrane"/>
    <property type="evidence" value="ECO:0007669"/>
    <property type="project" value="TreeGrafter"/>
</dbReference>
<dbReference type="InterPro" id="IPR029071">
    <property type="entry name" value="Ubiquitin-like_domsf"/>
</dbReference>
<evidence type="ECO:0000313" key="2">
    <source>
        <dbReference type="EMBL" id="CEK57674.1"/>
    </source>
</evidence>
<dbReference type="EMBL" id="HACG01010809">
    <property type="protein sequence ID" value="CEK57674.1"/>
    <property type="molecule type" value="Transcribed_RNA"/>
</dbReference>
<evidence type="ECO:0000259" key="1">
    <source>
        <dbReference type="PROSITE" id="PS50898"/>
    </source>
</evidence>
<accession>A0A0B6YN69</accession>
<dbReference type="PROSITE" id="PS50898">
    <property type="entry name" value="RBD"/>
    <property type="match status" value="1"/>
</dbReference>
<dbReference type="Gene3D" id="3.10.20.90">
    <property type="entry name" value="Phosphatidylinositol 3-kinase Catalytic Subunit, Chain A, domain 1"/>
    <property type="match status" value="1"/>
</dbReference>
<dbReference type="InterPro" id="IPR046995">
    <property type="entry name" value="RGS10/12/14-like"/>
</dbReference>
<dbReference type="GO" id="GO:0005737">
    <property type="term" value="C:cytoplasm"/>
    <property type="evidence" value="ECO:0007669"/>
    <property type="project" value="TreeGrafter"/>
</dbReference>
<protein>
    <recommendedName>
        <fullName evidence="1">RBD domain-containing protein</fullName>
    </recommendedName>
</protein>
<sequence length="91" mass="10125">MSTLGSKEIVMEKRIIFQLNLPDGKSVETKAKPNRTIGHVLKPILDKYAFSMDSIVLHLATSCELINLEMPVSMLDKQRVVIISDPDTATV</sequence>
<dbReference type="AlphaFoldDB" id="A0A0B6YN69"/>
<organism evidence="2">
    <name type="scientific">Arion vulgaris</name>
    <dbReference type="NCBI Taxonomy" id="1028688"/>
    <lineage>
        <taxon>Eukaryota</taxon>
        <taxon>Metazoa</taxon>
        <taxon>Spiralia</taxon>
        <taxon>Lophotrochozoa</taxon>
        <taxon>Mollusca</taxon>
        <taxon>Gastropoda</taxon>
        <taxon>Heterobranchia</taxon>
        <taxon>Euthyneura</taxon>
        <taxon>Panpulmonata</taxon>
        <taxon>Eupulmonata</taxon>
        <taxon>Stylommatophora</taxon>
        <taxon>Helicina</taxon>
        <taxon>Arionoidea</taxon>
        <taxon>Arionidae</taxon>
        <taxon>Arion</taxon>
    </lineage>
</organism>
<proteinExistence type="predicted"/>
<dbReference type="GO" id="GO:0005634">
    <property type="term" value="C:nucleus"/>
    <property type="evidence" value="ECO:0007669"/>
    <property type="project" value="TreeGrafter"/>
</dbReference>
<dbReference type="GO" id="GO:0007165">
    <property type="term" value="P:signal transduction"/>
    <property type="evidence" value="ECO:0007669"/>
    <property type="project" value="InterPro"/>
</dbReference>
<dbReference type="SMART" id="SM00455">
    <property type="entry name" value="RBD"/>
    <property type="match status" value="1"/>
</dbReference>
<dbReference type="GO" id="GO:0008277">
    <property type="term" value="P:regulation of G protein-coupled receptor signaling pathway"/>
    <property type="evidence" value="ECO:0007669"/>
    <property type="project" value="TreeGrafter"/>
</dbReference>
<feature type="non-terminal residue" evidence="2">
    <location>
        <position position="91"/>
    </location>
</feature>
<dbReference type="GO" id="GO:0005096">
    <property type="term" value="F:GTPase activator activity"/>
    <property type="evidence" value="ECO:0007669"/>
    <property type="project" value="InterPro"/>
</dbReference>
<feature type="domain" description="RBD" evidence="1">
    <location>
        <begin position="15"/>
        <end position="85"/>
    </location>
</feature>